<evidence type="ECO:0000313" key="2">
    <source>
        <dbReference type="EMBL" id="KAB2344425.1"/>
    </source>
</evidence>
<dbReference type="Proteomes" id="UP000468735">
    <property type="component" value="Unassembled WGS sequence"/>
</dbReference>
<dbReference type="SUPFAM" id="SSF54427">
    <property type="entry name" value="NTF2-like"/>
    <property type="match status" value="1"/>
</dbReference>
<dbReference type="Pfam" id="PF12680">
    <property type="entry name" value="SnoaL_2"/>
    <property type="match status" value="1"/>
</dbReference>
<dbReference type="RefSeq" id="WP_151565453.1">
    <property type="nucleotide sequence ID" value="NZ_WBMT01000016.1"/>
</dbReference>
<dbReference type="InterPro" id="IPR037401">
    <property type="entry name" value="SnoaL-like"/>
</dbReference>
<dbReference type="EMBL" id="WBMT01000016">
    <property type="protein sequence ID" value="KAB2344425.1"/>
    <property type="molecule type" value="Genomic_DNA"/>
</dbReference>
<evidence type="ECO:0000313" key="3">
    <source>
        <dbReference type="Proteomes" id="UP000468735"/>
    </source>
</evidence>
<proteinExistence type="predicted"/>
<feature type="domain" description="SnoaL-like" evidence="1">
    <location>
        <begin position="4"/>
        <end position="98"/>
    </location>
</feature>
<dbReference type="Gene3D" id="3.10.450.50">
    <property type="match status" value="1"/>
</dbReference>
<reference evidence="2 3" key="1">
    <citation type="submission" date="2019-09" db="EMBL/GenBank/DDBJ databases">
        <title>Actinomadura physcomitrii sp. nov., a novel actinomycete isolated from moss [Physcomitrium sphaericum (Ludw) Fuernr].</title>
        <authorList>
            <person name="Zhuang X."/>
            <person name="Liu C."/>
        </authorList>
    </citation>
    <scope>NUCLEOTIDE SEQUENCE [LARGE SCALE GENOMIC DNA]</scope>
    <source>
        <strain evidence="2 3">HMC1</strain>
    </source>
</reference>
<name>A0A6H9YP25_9ACTN</name>
<dbReference type="OrthoDB" id="1163083at2"/>
<gene>
    <name evidence="2" type="ORF">F8566_31340</name>
</gene>
<accession>A0A6H9YP25</accession>
<dbReference type="InterPro" id="IPR032710">
    <property type="entry name" value="NTF2-like_dom_sf"/>
</dbReference>
<protein>
    <submittedName>
        <fullName evidence="2">Nuclear transport factor 2 family protein</fullName>
    </submittedName>
</protein>
<comment type="caution">
    <text evidence="2">The sequence shown here is derived from an EMBL/GenBank/DDBJ whole genome shotgun (WGS) entry which is preliminary data.</text>
</comment>
<sequence>MHPFRAAVEKRDVESFPLLLAEDVEFLSPVAFKPYVGRDLVTAILRGVMRVFDGLHYVNEIHAPGGRDVHLVFKAKVNGREVHGCDFLHLDENGLIDRFCVMVRPLSAANALADAMTAQFDDIKREAGVA</sequence>
<evidence type="ECO:0000259" key="1">
    <source>
        <dbReference type="Pfam" id="PF12680"/>
    </source>
</evidence>
<organism evidence="2 3">
    <name type="scientific">Actinomadura rudentiformis</name>
    <dbReference type="NCBI Taxonomy" id="359158"/>
    <lineage>
        <taxon>Bacteria</taxon>
        <taxon>Bacillati</taxon>
        <taxon>Actinomycetota</taxon>
        <taxon>Actinomycetes</taxon>
        <taxon>Streptosporangiales</taxon>
        <taxon>Thermomonosporaceae</taxon>
        <taxon>Actinomadura</taxon>
    </lineage>
</organism>
<dbReference type="AlphaFoldDB" id="A0A6H9YP25"/>
<keyword evidence="3" id="KW-1185">Reference proteome</keyword>